<reference evidence="3 4" key="1">
    <citation type="submission" date="2024-06" db="EMBL/GenBank/DDBJ databases">
        <title>Complete genome of Phlyctema vagabunda strain 19-DSS-EL-015.</title>
        <authorList>
            <person name="Fiorenzani C."/>
        </authorList>
    </citation>
    <scope>NUCLEOTIDE SEQUENCE [LARGE SCALE GENOMIC DNA]</scope>
    <source>
        <strain evidence="3 4">19-DSS-EL-015</strain>
    </source>
</reference>
<accession>A0ABR4PB84</accession>
<dbReference type="Pfam" id="PF10282">
    <property type="entry name" value="Lactonase"/>
    <property type="match status" value="1"/>
</dbReference>
<dbReference type="PANTHER" id="PTHR30344:SF1">
    <property type="entry name" value="6-PHOSPHOGLUCONOLACTONASE"/>
    <property type="match status" value="1"/>
</dbReference>
<feature type="chain" id="PRO_5046224754" evidence="2">
    <location>
        <begin position="20"/>
        <end position="399"/>
    </location>
</feature>
<organism evidence="3 4">
    <name type="scientific">Phlyctema vagabunda</name>
    <dbReference type="NCBI Taxonomy" id="108571"/>
    <lineage>
        <taxon>Eukaryota</taxon>
        <taxon>Fungi</taxon>
        <taxon>Dikarya</taxon>
        <taxon>Ascomycota</taxon>
        <taxon>Pezizomycotina</taxon>
        <taxon>Leotiomycetes</taxon>
        <taxon>Helotiales</taxon>
        <taxon>Dermateaceae</taxon>
        <taxon>Phlyctema</taxon>
    </lineage>
</organism>
<dbReference type="InterPro" id="IPR050282">
    <property type="entry name" value="Cycloisomerase_2"/>
</dbReference>
<dbReference type="Proteomes" id="UP001629113">
    <property type="component" value="Unassembled WGS sequence"/>
</dbReference>
<dbReference type="SUPFAM" id="SSF50974">
    <property type="entry name" value="Nitrous oxide reductase, N-terminal domain"/>
    <property type="match status" value="1"/>
</dbReference>
<dbReference type="InterPro" id="IPR019405">
    <property type="entry name" value="Lactonase_7-beta_prop"/>
</dbReference>
<dbReference type="InterPro" id="IPR011045">
    <property type="entry name" value="N2O_reductase_N"/>
</dbReference>
<comment type="similarity">
    <text evidence="1">Belongs to the cycloisomerase 2 family.</text>
</comment>
<gene>
    <name evidence="3" type="ORF">PVAG01_07024</name>
</gene>
<name>A0ABR4PB84_9HELO</name>
<protein>
    <submittedName>
        <fullName evidence="3">YkgB</fullName>
    </submittedName>
</protein>
<keyword evidence="2" id="KW-0732">Signal</keyword>
<proteinExistence type="inferred from homology"/>
<feature type="signal peptide" evidence="2">
    <location>
        <begin position="1"/>
        <end position="19"/>
    </location>
</feature>
<keyword evidence="4" id="KW-1185">Reference proteome</keyword>
<evidence type="ECO:0000256" key="2">
    <source>
        <dbReference type="SAM" id="SignalP"/>
    </source>
</evidence>
<evidence type="ECO:0000256" key="1">
    <source>
        <dbReference type="ARBA" id="ARBA00005564"/>
    </source>
</evidence>
<dbReference type="Gene3D" id="2.130.10.10">
    <property type="entry name" value="YVTN repeat-like/Quinoprotein amine dehydrogenase"/>
    <property type="match status" value="1"/>
</dbReference>
<sequence length="399" mass="42464">MLFFPALLLSASMASTARAVTLFATAGDGNLTTLSLTRSTSSNASSYALSIAAVTGDCDPNGSWLSIDRANSILYCLDRGSSSSTAGSLNSFRITGNESKRELELISRVDVPPSGYVDLSALILSFNKSAIALVEITDPSTGTLNPILLETLSPTIPQPGPVVSRQDRSYSHQVLVSPDGSYVYIADLGGDFFRVFSYDLASLAPLTQVATLHTDPGTGPRHGVFRTREDGGLTMYFVGELSQKVYSYAITETRGGTVEWTKLFEVPVLGEAGELPATLAPVSEIQISPDEKFLLISSREQSFVSSPRYQSGPSDTIASFAINQEDESLSLIQLAPSGGYLPRQFSLNKDGSLVAVGHQTNRTVVIWERDVASGLIATENGPLASVVLSGAVACTLWDE</sequence>
<comment type="caution">
    <text evidence="3">The sequence shown here is derived from an EMBL/GenBank/DDBJ whole genome shotgun (WGS) entry which is preliminary data.</text>
</comment>
<evidence type="ECO:0000313" key="4">
    <source>
        <dbReference type="Proteomes" id="UP001629113"/>
    </source>
</evidence>
<evidence type="ECO:0000313" key="3">
    <source>
        <dbReference type="EMBL" id="KAL3420579.1"/>
    </source>
</evidence>
<dbReference type="EMBL" id="JBFCZG010000006">
    <property type="protein sequence ID" value="KAL3420579.1"/>
    <property type="molecule type" value="Genomic_DNA"/>
</dbReference>
<dbReference type="PANTHER" id="PTHR30344">
    <property type="entry name" value="6-PHOSPHOGLUCONOLACTONASE-RELATED"/>
    <property type="match status" value="1"/>
</dbReference>
<dbReference type="InterPro" id="IPR015943">
    <property type="entry name" value="WD40/YVTN_repeat-like_dom_sf"/>
</dbReference>